<proteinExistence type="predicted"/>
<dbReference type="CDD" id="cd06223">
    <property type="entry name" value="PRTases_typeI"/>
    <property type="match status" value="1"/>
</dbReference>
<dbReference type="EMBL" id="SLUK01000002">
    <property type="protein sequence ID" value="TCL44579.1"/>
    <property type="molecule type" value="Genomic_DNA"/>
</dbReference>
<dbReference type="OrthoDB" id="9778142at2"/>
<keyword evidence="1" id="KW-0328">Glycosyltransferase</keyword>
<keyword evidence="2" id="KW-1185">Reference proteome</keyword>
<evidence type="ECO:0000313" key="1">
    <source>
        <dbReference type="EMBL" id="TCL44579.1"/>
    </source>
</evidence>
<accession>A0A9X8Y8X1</accession>
<dbReference type="Gene3D" id="3.40.50.2020">
    <property type="match status" value="1"/>
</dbReference>
<keyword evidence="1" id="KW-0808">Transferase</keyword>
<protein>
    <submittedName>
        <fullName evidence="1">Orotate phosphoribosyltransferase</fullName>
    </submittedName>
</protein>
<sequence>MNENGVTIYYQGNTNISIDAIPGHFVTSHSHINYYIDITSMKHRHMMAMDAAAEMAKRYEMNTLVNTIVCMDGSETIGSYLAQELSKPNVHSVNSNKNIYLVTPEYNSNGQMLFRDNLQPMISGKNVLILIASITTGKTMHRTLECVRYYDGRVAGISAIFSAIPEIEGVEIHPLFTREDIPGYSTYSFRDCPKCKAGEKIDALANSFGYSKI</sequence>
<dbReference type="InterPro" id="IPR000836">
    <property type="entry name" value="PRTase_dom"/>
</dbReference>
<comment type="caution">
    <text evidence="1">The sequence shown here is derived from an EMBL/GenBank/DDBJ whole genome shotgun (WGS) entry which is preliminary data.</text>
</comment>
<evidence type="ECO:0000313" key="2">
    <source>
        <dbReference type="Proteomes" id="UP000294682"/>
    </source>
</evidence>
<reference evidence="1 2" key="1">
    <citation type="submission" date="2019-03" db="EMBL/GenBank/DDBJ databases">
        <title>Genomic Encyclopedia of Type Strains, Phase IV (KMG-IV): sequencing the most valuable type-strain genomes for metagenomic binning, comparative biology and taxonomic classification.</title>
        <authorList>
            <person name="Goeker M."/>
        </authorList>
    </citation>
    <scope>NUCLEOTIDE SEQUENCE [LARGE SCALE GENOMIC DNA]</scope>
    <source>
        <strain evidence="1 2">DSM 100433</strain>
    </source>
</reference>
<dbReference type="AlphaFoldDB" id="A0A9X8Y8X1"/>
<name>A0A9X8Y8X1_9FIRM</name>
<dbReference type="RefSeq" id="WP_079699368.1">
    <property type="nucleotide sequence ID" value="NZ_JADNAH010000061.1"/>
</dbReference>
<dbReference type="GO" id="GO:0016757">
    <property type="term" value="F:glycosyltransferase activity"/>
    <property type="evidence" value="ECO:0007669"/>
    <property type="project" value="UniProtKB-KW"/>
</dbReference>
<dbReference type="InterPro" id="IPR029057">
    <property type="entry name" value="PRTase-like"/>
</dbReference>
<gene>
    <name evidence="1" type="ORF">EDD78_102203</name>
</gene>
<organism evidence="1 2">
    <name type="scientific">Harryflintia acetispora</name>
    <dbReference type="NCBI Taxonomy" id="1849041"/>
    <lineage>
        <taxon>Bacteria</taxon>
        <taxon>Bacillati</taxon>
        <taxon>Bacillota</taxon>
        <taxon>Clostridia</taxon>
        <taxon>Eubacteriales</taxon>
        <taxon>Oscillospiraceae</taxon>
        <taxon>Harryflintia</taxon>
    </lineage>
</organism>
<dbReference type="Proteomes" id="UP000294682">
    <property type="component" value="Unassembled WGS sequence"/>
</dbReference>
<dbReference type="SUPFAM" id="SSF53271">
    <property type="entry name" value="PRTase-like"/>
    <property type="match status" value="1"/>
</dbReference>